<protein>
    <submittedName>
        <fullName evidence="2">Uncharacterized protein</fullName>
    </submittedName>
</protein>
<name>A0AAD6JKR1_9ROSI</name>
<dbReference type="AlphaFoldDB" id="A0AAD6JKR1"/>
<proteinExistence type="predicted"/>
<accession>A0AAD6JKR1</accession>
<evidence type="ECO:0000313" key="3">
    <source>
        <dbReference type="Proteomes" id="UP001162972"/>
    </source>
</evidence>
<evidence type="ECO:0000256" key="1">
    <source>
        <dbReference type="SAM" id="MobiDB-lite"/>
    </source>
</evidence>
<dbReference type="EMBL" id="JAPFFJ010000016">
    <property type="protein sequence ID" value="KAJ6406578.1"/>
    <property type="molecule type" value="Genomic_DNA"/>
</dbReference>
<comment type="caution">
    <text evidence="2">The sequence shown here is derived from an EMBL/GenBank/DDBJ whole genome shotgun (WGS) entry which is preliminary data.</text>
</comment>
<feature type="compositionally biased region" description="Polar residues" evidence="1">
    <location>
        <begin position="63"/>
        <end position="73"/>
    </location>
</feature>
<evidence type="ECO:0000313" key="2">
    <source>
        <dbReference type="EMBL" id="KAJ6406578.1"/>
    </source>
</evidence>
<keyword evidence="3" id="KW-1185">Reference proteome</keyword>
<dbReference type="Proteomes" id="UP001162972">
    <property type="component" value="Chromosome 6"/>
</dbReference>
<reference evidence="2 3" key="1">
    <citation type="journal article" date="2023" name="Int. J. Mol. Sci.">
        <title>De Novo Assembly and Annotation of 11 Diverse Shrub Willow (Salix) Genomes Reveals Novel Gene Organization in Sex-Linked Regions.</title>
        <authorList>
            <person name="Hyden B."/>
            <person name="Feng K."/>
            <person name="Yates T.B."/>
            <person name="Jawdy S."/>
            <person name="Cereghino C."/>
            <person name="Smart L.B."/>
            <person name="Muchero W."/>
        </authorList>
    </citation>
    <scope>NUCLEOTIDE SEQUENCE [LARGE SCALE GENOMIC DNA]</scope>
    <source>
        <tissue evidence="2">Shoot tip</tissue>
    </source>
</reference>
<organism evidence="2 3">
    <name type="scientific">Salix udensis</name>
    <dbReference type="NCBI Taxonomy" id="889485"/>
    <lineage>
        <taxon>Eukaryota</taxon>
        <taxon>Viridiplantae</taxon>
        <taxon>Streptophyta</taxon>
        <taxon>Embryophyta</taxon>
        <taxon>Tracheophyta</taxon>
        <taxon>Spermatophyta</taxon>
        <taxon>Magnoliopsida</taxon>
        <taxon>eudicotyledons</taxon>
        <taxon>Gunneridae</taxon>
        <taxon>Pentapetalae</taxon>
        <taxon>rosids</taxon>
        <taxon>fabids</taxon>
        <taxon>Malpighiales</taxon>
        <taxon>Salicaceae</taxon>
        <taxon>Saliceae</taxon>
        <taxon>Salix</taxon>
    </lineage>
</organism>
<sequence length="73" mass="7569">MNPSNNATNHHRSSKSLHRDAVAIADLDGDGRVKVGTGSELCCCSGGYGGVDTGDMESEAEVSRSQFSVSRGP</sequence>
<feature type="region of interest" description="Disordered" evidence="1">
    <location>
        <begin position="53"/>
        <end position="73"/>
    </location>
</feature>
<feature type="region of interest" description="Disordered" evidence="1">
    <location>
        <begin position="1"/>
        <end position="20"/>
    </location>
</feature>
<gene>
    <name evidence="2" type="ORF">OIU84_010148</name>
</gene>